<evidence type="ECO:0000313" key="1">
    <source>
        <dbReference type="EMBL" id="ABL78786.1"/>
    </source>
</evidence>
<proteinExistence type="predicted"/>
<name>A1S006_THEPD</name>
<dbReference type="KEGG" id="tpe:Tpen_1389"/>
<dbReference type="OrthoDB" id="45710at2157"/>
<dbReference type="eggNOG" id="arCOG02217">
    <property type="taxonomic scope" value="Archaea"/>
</dbReference>
<dbReference type="GeneID" id="4600672"/>
<organism evidence="1 2">
    <name type="scientific">Thermofilum pendens (strain DSM 2475 / Hrk 5)</name>
    <dbReference type="NCBI Taxonomy" id="368408"/>
    <lineage>
        <taxon>Archaea</taxon>
        <taxon>Thermoproteota</taxon>
        <taxon>Thermoprotei</taxon>
        <taxon>Thermofilales</taxon>
        <taxon>Thermofilaceae</taxon>
        <taxon>Thermofilum</taxon>
    </lineage>
</organism>
<evidence type="ECO:0000313" key="2">
    <source>
        <dbReference type="Proteomes" id="UP000000641"/>
    </source>
</evidence>
<dbReference type="EMBL" id="CP000505">
    <property type="protein sequence ID" value="ABL78786.1"/>
    <property type="molecule type" value="Genomic_DNA"/>
</dbReference>
<dbReference type="PANTHER" id="PTHR42244:SF2">
    <property type="entry name" value="ANTITOXIN VAPB3-RELATED"/>
    <property type="match status" value="1"/>
</dbReference>
<dbReference type="EnsemblBacteria" id="ABL78786">
    <property type="protein sequence ID" value="ABL78786"/>
    <property type="gene ID" value="Tpen_1389"/>
</dbReference>
<keyword evidence="2" id="KW-1185">Reference proteome</keyword>
<dbReference type="HOGENOM" id="CLU_175270_0_1_2"/>
<accession>A1S006</accession>
<dbReference type="STRING" id="368408.Tpen_1389"/>
<dbReference type="RefSeq" id="WP_011753051.1">
    <property type="nucleotide sequence ID" value="NC_008698.1"/>
</dbReference>
<dbReference type="Proteomes" id="UP000000641">
    <property type="component" value="Chromosome"/>
</dbReference>
<dbReference type="PANTHER" id="PTHR42244">
    <property type="entry name" value="ANTITOXIN VAPB3-RELATED"/>
    <property type="match status" value="1"/>
</dbReference>
<sequence>MSATVSFKVRREVKEKMLRYRDRVDWPEELRRFVEEKIREIEARENIERVVSELESIPAGVPRGFAAASVREDRDSG</sequence>
<gene>
    <name evidence="1" type="ordered locus">Tpen_1389</name>
</gene>
<protein>
    <recommendedName>
        <fullName evidence="3">CopG family transcriptional regulator</fullName>
    </recommendedName>
</protein>
<evidence type="ECO:0008006" key="3">
    <source>
        <dbReference type="Google" id="ProtNLM"/>
    </source>
</evidence>
<dbReference type="InterPro" id="IPR039709">
    <property type="entry name" value="VapB3-like"/>
</dbReference>
<dbReference type="AlphaFoldDB" id="A1S006"/>
<reference evidence="2" key="1">
    <citation type="journal article" date="2008" name="J. Bacteriol.">
        <title>Genome sequence of Thermofilum pendens reveals an exceptional loss of biosynthetic pathways without genome reduction.</title>
        <authorList>
            <person name="Anderson I."/>
            <person name="Rodriguez J."/>
            <person name="Susanti D."/>
            <person name="Porat I."/>
            <person name="Reich C."/>
            <person name="Ulrich L.E."/>
            <person name="Elkins J.G."/>
            <person name="Mavromatis K."/>
            <person name="Lykidis A."/>
            <person name="Kim E."/>
            <person name="Thompson L.S."/>
            <person name="Nolan M."/>
            <person name="Land M."/>
            <person name="Copeland A."/>
            <person name="Lapidus A."/>
            <person name="Lucas S."/>
            <person name="Detter C."/>
            <person name="Zhulin I.B."/>
            <person name="Olsen G.J."/>
            <person name="Whitman W."/>
            <person name="Mukhopadhyay B."/>
            <person name="Bristow J."/>
            <person name="Kyrpides N."/>
        </authorList>
    </citation>
    <scope>NUCLEOTIDE SEQUENCE [LARGE SCALE GENOMIC DNA]</scope>
    <source>
        <strain evidence="2">DSM 2475 / Hrk 5</strain>
    </source>
</reference>